<dbReference type="PANTHER" id="PTHR23092:SF15">
    <property type="entry name" value="INACTIVE NON-CANONICAL POLY(A) RNA POLYMERASE PROTEIN TRF4-2-RELATED"/>
    <property type="match status" value="1"/>
</dbReference>
<feature type="compositionally biased region" description="Acidic residues" evidence="5">
    <location>
        <begin position="664"/>
        <end position="673"/>
    </location>
</feature>
<dbReference type="EC" id="2.7.7.19" evidence="2"/>
<feature type="domain" description="PAP-associated" evidence="6">
    <location>
        <begin position="356"/>
        <end position="421"/>
    </location>
</feature>
<keyword evidence="9" id="KW-1185">Reference proteome</keyword>
<dbReference type="CDD" id="cd05402">
    <property type="entry name" value="NT_PAP_TUTase"/>
    <property type="match status" value="1"/>
</dbReference>
<dbReference type="GO" id="GO:0010605">
    <property type="term" value="P:negative regulation of macromolecule metabolic process"/>
    <property type="evidence" value="ECO:0007669"/>
    <property type="project" value="UniProtKB-ARBA"/>
</dbReference>
<dbReference type="InterPro" id="IPR054708">
    <property type="entry name" value="MTPAP-like_central"/>
</dbReference>
<feature type="compositionally biased region" description="Basic residues" evidence="5">
    <location>
        <begin position="7"/>
        <end position="16"/>
    </location>
</feature>
<feature type="compositionally biased region" description="Basic and acidic residues" evidence="5">
    <location>
        <begin position="549"/>
        <end position="558"/>
    </location>
</feature>
<dbReference type="PANTHER" id="PTHR23092">
    <property type="entry name" value="POLY(A) RNA POLYMERASE"/>
    <property type="match status" value="1"/>
</dbReference>
<dbReference type="GO" id="GO:0003729">
    <property type="term" value="F:mRNA binding"/>
    <property type="evidence" value="ECO:0007669"/>
    <property type="project" value="TreeGrafter"/>
</dbReference>
<feature type="region of interest" description="Disordered" evidence="5">
    <location>
        <begin position="521"/>
        <end position="702"/>
    </location>
</feature>
<evidence type="ECO:0000256" key="1">
    <source>
        <dbReference type="ARBA" id="ARBA00008593"/>
    </source>
</evidence>
<feature type="domain" description="Poly(A) RNA polymerase mitochondrial-like central palm" evidence="7">
    <location>
        <begin position="156"/>
        <end position="288"/>
    </location>
</feature>
<evidence type="ECO:0000256" key="2">
    <source>
        <dbReference type="ARBA" id="ARBA00012388"/>
    </source>
</evidence>
<accession>A0AAW0CE03</accession>
<dbReference type="SUPFAM" id="SSF81301">
    <property type="entry name" value="Nucleotidyltransferase"/>
    <property type="match status" value="1"/>
</dbReference>
<dbReference type="AlphaFoldDB" id="A0AAW0CE03"/>
<keyword evidence="3" id="KW-0479">Metal-binding</keyword>
<dbReference type="GO" id="GO:1990817">
    <property type="term" value="F:poly(A) RNA polymerase activity"/>
    <property type="evidence" value="ECO:0007669"/>
    <property type="project" value="UniProtKB-EC"/>
</dbReference>
<name>A0AAW0CE03_9AGAR</name>
<dbReference type="GO" id="GO:0046872">
    <property type="term" value="F:metal ion binding"/>
    <property type="evidence" value="ECO:0007669"/>
    <property type="project" value="UniProtKB-KW"/>
</dbReference>
<evidence type="ECO:0000256" key="4">
    <source>
        <dbReference type="ARBA" id="ARBA00022842"/>
    </source>
</evidence>
<gene>
    <name evidence="8" type="ORF">R3P38DRAFT_3474966</name>
</gene>
<evidence type="ECO:0000259" key="6">
    <source>
        <dbReference type="Pfam" id="PF03828"/>
    </source>
</evidence>
<evidence type="ECO:0000256" key="5">
    <source>
        <dbReference type="SAM" id="MobiDB-lite"/>
    </source>
</evidence>
<evidence type="ECO:0000313" key="8">
    <source>
        <dbReference type="EMBL" id="KAK7038264.1"/>
    </source>
</evidence>
<feature type="compositionally biased region" description="Pro residues" evidence="5">
    <location>
        <begin position="76"/>
        <end position="88"/>
    </location>
</feature>
<dbReference type="InterPro" id="IPR045862">
    <property type="entry name" value="Trf4-like"/>
</dbReference>
<feature type="region of interest" description="Disordered" evidence="5">
    <location>
        <begin position="723"/>
        <end position="759"/>
    </location>
</feature>
<comment type="caution">
    <text evidence="8">The sequence shown here is derived from an EMBL/GenBank/DDBJ whole genome shotgun (WGS) entry which is preliminary data.</text>
</comment>
<dbReference type="GO" id="GO:0031123">
    <property type="term" value="P:RNA 3'-end processing"/>
    <property type="evidence" value="ECO:0007669"/>
    <property type="project" value="TreeGrafter"/>
</dbReference>
<evidence type="ECO:0000313" key="9">
    <source>
        <dbReference type="Proteomes" id="UP001362999"/>
    </source>
</evidence>
<dbReference type="SUPFAM" id="SSF81631">
    <property type="entry name" value="PAP/OAS1 substrate-binding domain"/>
    <property type="match status" value="1"/>
</dbReference>
<keyword evidence="4" id="KW-0460">Magnesium</keyword>
<feature type="compositionally biased region" description="Basic and acidic residues" evidence="5">
    <location>
        <begin position="49"/>
        <end position="73"/>
    </location>
</feature>
<feature type="region of interest" description="Disordered" evidence="5">
    <location>
        <begin position="1"/>
        <end position="132"/>
    </location>
</feature>
<dbReference type="EMBL" id="JAWWNJ010000017">
    <property type="protein sequence ID" value="KAK7038264.1"/>
    <property type="molecule type" value="Genomic_DNA"/>
</dbReference>
<evidence type="ECO:0000256" key="3">
    <source>
        <dbReference type="ARBA" id="ARBA00022723"/>
    </source>
</evidence>
<dbReference type="InterPro" id="IPR002058">
    <property type="entry name" value="PAP_assoc"/>
</dbReference>
<dbReference type="Pfam" id="PF22600">
    <property type="entry name" value="MTPAP-like_central"/>
    <property type="match status" value="1"/>
</dbReference>
<feature type="compositionally biased region" description="Basic and acidic residues" evidence="5">
    <location>
        <begin position="89"/>
        <end position="115"/>
    </location>
</feature>
<dbReference type="Gene3D" id="3.30.460.10">
    <property type="entry name" value="Beta Polymerase, domain 2"/>
    <property type="match status" value="1"/>
</dbReference>
<feature type="compositionally biased region" description="Polar residues" evidence="5">
    <location>
        <begin position="529"/>
        <end position="539"/>
    </location>
</feature>
<evidence type="ECO:0000259" key="7">
    <source>
        <dbReference type="Pfam" id="PF22600"/>
    </source>
</evidence>
<sequence>MADNIPSRRRRSRRPHSNSGKSMENPNFEDGTDFIALDPISDVEDDVDDREREADSRRKGKAKERDRDRERDSNSPPRPPSTTPPPLPSRRDSDYRDRRRDSEREWDRGKRKYDTAFDPNDGYQNKKQRTDAHSRLAPWVDQVDWDGCESTAELFHREVEGFVNWISPTPQEDEIRGLVVQIISRAVTAAFPDAQVCPFGSYATKLYLPLGDIDLVIRSRSMAFNNTQVVLQALASTIKRLGITNKVTIIGKAKVPIVKFVTNHEYGRFNVDLSINQDNGIVASGIINGFLRDFGGGKTCLALRALVLLTKLFLSQRNMNEVYTGGLGSYAIVCLVISFLQMHPKIRMGHIDPDRNLGVLVVDFFELYGRRFNYEEVGISLRDGGSYFVKRQRGWGWNESWGGGGRKGGMLSIEDPGDPTNDISSGSYNFQTVKKNLAGAHEILTATIYMRSGILQARRDGTTFSLRGGRHDPGELSILSSVMGVTQEASIGNRAIVREVYEKGTLHRLVGVQPSIPSTVPAVHVNGEASGSGSVNGQQSKSKPKSKSKGKEKDKDAGGSRARTPLVYDGSVTGSSSKMTNGNGNGRPPNSNPDAQRSRRQESVQDAWAEADMVMSSDDEQRRATTDGVGRDEGRYAIGLSPKKRRRMGKAGDEHVVTFTVDSDSADSSEEGEGMLGSPRANLGRQGKGKGKGKGPSKLQLGKIALDEEEGEGKAGMLRIKGAGVGLVPSRSSSNSSLSSSEKRDYWLSKGIGENVVSD</sequence>
<feature type="compositionally biased region" description="Basic and acidic residues" evidence="5">
    <location>
        <begin position="619"/>
        <end position="635"/>
    </location>
</feature>
<dbReference type="Pfam" id="PF03828">
    <property type="entry name" value="PAP_assoc"/>
    <property type="match status" value="1"/>
</dbReference>
<dbReference type="GO" id="GO:0043634">
    <property type="term" value="P:polyadenylation-dependent ncRNA catabolic process"/>
    <property type="evidence" value="ECO:0007669"/>
    <property type="project" value="TreeGrafter"/>
</dbReference>
<proteinExistence type="inferred from homology"/>
<organism evidence="8 9">
    <name type="scientific">Favolaschia claudopus</name>
    <dbReference type="NCBI Taxonomy" id="2862362"/>
    <lineage>
        <taxon>Eukaryota</taxon>
        <taxon>Fungi</taxon>
        <taxon>Dikarya</taxon>
        <taxon>Basidiomycota</taxon>
        <taxon>Agaricomycotina</taxon>
        <taxon>Agaricomycetes</taxon>
        <taxon>Agaricomycetidae</taxon>
        <taxon>Agaricales</taxon>
        <taxon>Marasmiineae</taxon>
        <taxon>Mycenaceae</taxon>
        <taxon>Favolaschia</taxon>
    </lineage>
</organism>
<comment type="similarity">
    <text evidence="1">Belongs to the DNA polymerase type-B-like family.</text>
</comment>
<dbReference type="Gene3D" id="1.10.1410.10">
    <property type="match status" value="1"/>
</dbReference>
<dbReference type="Proteomes" id="UP001362999">
    <property type="component" value="Unassembled WGS sequence"/>
</dbReference>
<protein>
    <recommendedName>
        <fullName evidence="2">polynucleotide adenylyltransferase</fullName>
        <ecNumber evidence="2">2.7.7.19</ecNumber>
    </recommendedName>
</protein>
<dbReference type="GO" id="GO:0031499">
    <property type="term" value="C:TRAMP complex"/>
    <property type="evidence" value="ECO:0007669"/>
    <property type="project" value="TreeGrafter"/>
</dbReference>
<feature type="compositionally biased region" description="Low complexity" evidence="5">
    <location>
        <begin position="730"/>
        <end position="740"/>
    </location>
</feature>
<dbReference type="InterPro" id="IPR043519">
    <property type="entry name" value="NT_sf"/>
</dbReference>
<dbReference type="GO" id="GO:0005730">
    <property type="term" value="C:nucleolus"/>
    <property type="evidence" value="ECO:0007669"/>
    <property type="project" value="TreeGrafter"/>
</dbReference>
<reference evidence="8 9" key="1">
    <citation type="journal article" date="2024" name="J Genomics">
        <title>Draft genome sequencing and assembly of Favolaschia claudopus CIRM-BRFM 2984 isolated from oak limbs.</title>
        <authorList>
            <person name="Navarro D."/>
            <person name="Drula E."/>
            <person name="Chaduli D."/>
            <person name="Cazenave R."/>
            <person name="Ahrendt S."/>
            <person name="Wang J."/>
            <person name="Lipzen A."/>
            <person name="Daum C."/>
            <person name="Barry K."/>
            <person name="Grigoriev I.V."/>
            <person name="Favel A."/>
            <person name="Rosso M.N."/>
            <person name="Martin F."/>
        </authorList>
    </citation>
    <scope>NUCLEOTIDE SEQUENCE [LARGE SCALE GENOMIC DNA]</scope>
    <source>
        <strain evidence="8 9">CIRM-BRFM 2984</strain>
    </source>
</reference>